<dbReference type="SMART" id="SM00353">
    <property type="entry name" value="HLH"/>
    <property type="match status" value="1"/>
</dbReference>
<evidence type="ECO:0000313" key="8">
    <source>
        <dbReference type="Proteomes" id="UP000743370"/>
    </source>
</evidence>
<dbReference type="InterPro" id="IPR011598">
    <property type="entry name" value="bHLH_dom"/>
</dbReference>
<keyword evidence="5" id="KW-0175">Coiled coil</keyword>
<gene>
    <name evidence="7" type="ORF">HKW66_Vig0023340</name>
</gene>
<keyword evidence="4" id="KW-0539">Nucleus</keyword>
<dbReference type="Pfam" id="PF23132">
    <property type="entry name" value="DUF7049"/>
    <property type="match status" value="1"/>
</dbReference>
<dbReference type="InterPro" id="IPR055477">
    <property type="entry name" value="DUF7049"/>
</dbReference>
<dbReference type="Pfam" id="PF23133">
    <property type="entry name" value="DUF7050"/>
    <property type="match status" value="1"/>
</dbReference>
<protein>
    <submittedName>
        <fullName evidence="7">Putative transcription factor bHLH041 Basic helix-loop-helix protein</fullName>
    </submittedName>
</protein>
<dbReference type="Pfam" id="PF00010">
    <property type="entry name" value="HLH"/>
    <property type="match status" value="1"/>
</dbReference>
<comment type="caution">
    <text evidence="7">The sequence shown here is derived from an EMBL/GenBank/DDBJ whole genome shotgun (WGS) entry which is preliminary data.</text>
</comment>
<name>A0A8T0L7G0_PHAAN</name>
<evidence type="ECO:0000256" key="4">
    <source>
        <dbReference type="ARBA" id="ARBA00023242"/>
    </source>
</evidence>
<reference evidence="7 8" key="1">
    <citation type="submission" date="2020-05" db="EMBL/GenBank/DDBJ databases">
        <title>Vigna angularis (adzuki bean) Var. LongXiaoDou No. 4 denovo assembly.</title>
        <authorList>
            <person name="Xiang H."/>
        </authorList>
    </citation>
    <scope>NUCLEOTIDE SEQUENCE [LARGE SCALE GENOMIC DNA]</scope>
    <source>
        <tissue evidence="7">Leaf</tissue>
    </source>
</reference>
<keyword evidence="3" id="KW-0804">Transcription</keyword>
<evidence type="ECO:0000259" key="6">
    <source>
        <dbReference type="PROSITE" id="PS50888"/>
    </source>
</evidence>
<dbReference type="PANTHER" id="PTHR46665:SF1">
    <property type="entry name" value="SPERMATOGENESIS- AND OOGENESIS-SPECIFIC BASIC HELIX-LOOP-HELIX-CONTAINING PROTEIN 1"/>
    <property type="match status" value="1"/>
</dbReference>
<proteinExistence type="predicted"/>
<dbReference type="InterPro" id="IPR036638">
    <property type="entry name" value="HLH_DNA-bd_sf"/>
</dbReference>
<dbReference type="GO" id="GO:0046983">
    <property type="term" value="F:protein dimerization activity"/>
    <property type="evidence" value="ECO:0007669"/>
    <property type="project" value="InterPro"/>
</dbReference>
<evidence type="ECO:0000256" key="2">
    <source>
        <dbReference type="ARBA" id="ARBA00023015"/>
    </source>
</evidence>
<comment type="subcellular location">
    <subcellularLocation>
        <location evidence="1">Nucleus</location>
    </subcellularLocation>
</comment>
<sequence length="505" mass="57567">MDAVFSLSQASRAHFLRSLIQYFGCTYVSLWQHSLLSNRLFFLDGFYNALNNKPTSSQSLFHQYGALTFDVSDECVPGLAFKNQLPYIQLKLSDLLPLTSTQIQAQFFQEAGIEMAVFMGCKEGEIELGFSNIPEADIETALKNLFPEDFYMRFQSIDQNPYSWSSSSFIRSSTNTFNQSINVPGTSHSNFPDALGVGPTQPISHQPLSQVIPFPSHLPTPEGEHQEIVRALIRVLSSTSQQQLSHQVLPHNSVKHPGAADVVRYIPDSNINPHMESNFSRRNLQNTSFPLLKNLNSKRMRERHTIKPTHPISSQKYYHTVSERKRREKLNVCFQELSALLPLGTKKNKRWVLTAAKETMRSLMVEIEELKMRNEQLMRVLSGKEVGSSREEDRGRSYNERLNVRVLHASESSSSEEQMVNLEVTVREQSSEVNVLVRILEFLERVQNVTLISTNTNLHITEGGTAINVLTFRLRIIEGSEWDEVGFEEAVRRVVADITHREFHP</sequence>
<dbReference type="AlphaFoldDB" id="A0A8T0L7G0"/>
<dbReference type="SUPFAM" id="SSF47459">
    <property type="entry name" value="HLH, helix-loop-helix DNA-binding domain"/>
    <property type="match status" value="1"/>
</dbReference>
<evidence type="ECO:0000256" key="3">
    <source>
        <dbReference type="ARBA" id="ARBA00023163"/>
    </source>
</evidence>
<accession>A0A8T0L7G0</accession>
<feature type="domain" description="BHLH" evidence="6">
    <location>
        <begin position="314"/>
        <end position="363"/>
    </location>
</feature>
<organism evidence="7 8">
    <name type="scientific">Phaseolus angularis</name>
    <name type="common">Azuki bean</name>
    <name type="synonym">Vigna angularis</name>
    <dbReference type="NCBI Taxonomy" id="3914"/>
    <lineage>
        <taxon>Eukaryota</taxon>
        <taxon>Viridiplantae</taxon>
        <taxon>Streptophyta</taxon>
        <taxon>Embryophyta</taxon>
        <taxon>Tracheophyta</taxon>
        <taxon>Spermatophyta</taxon>
        <taxon>Magnoliopsida</taxon>
        <taxon>eudicotyledons</taxon>
        <taxon>Gunneridae</taxon>
        <taxon>Pentapetalae</taxon>
        <taxon>rosids</taxon>
        <taxon>fabids</taxon>
        <taxon>Fabales</taxon>
        <taxon>Fabaceae</taxon>
        <taxon>Papilionoideae</taxon>
        <taxon>50 kb inversion clade</taxon>
        <taxon>NPAAA clade</taxon>
        <taxon>indigoferoid/millettioid clade</taxon>
        <taxon>Phaseoleae</taxon>
        <taxon>Vigna</taxon>
    </lineage>
</organism>
<dbReference type="Gene3D" id="4.10.280.10">
    <property type="entry name" value="Helix-loop-helix DNA-binding domain"/>
    <property type="match status" value="1"/>
</dbReference>
<evidence type="ECO:0000313" key="7">
    <source>
        <dbReference type="EMBL" id="KAG2407512.1"/>
    </source>
</evidence>
<keyword evidence="2" id="KW-0805">Transcription regulation</keyword>
<evidence type="ECO:0000256" key="5">
    <source>
        <dbReference type="SAM" id="Coils"/>
    </source>
</evidence>
<dbReference type="PROSITE" id="PS50888">
    <property type="entry name" value="BHLH"/>
    <property type="match status" value="1"/>
</dbReference>
<dbReference type="InterPro" id="IPR044658">
    <property type="entry name" value="bHLH92/bHLH041-like"/>
</dbReference>
<dbReference type="InterPro" id="IPR055478">
    <property type="entry name" value="DUF7050"/>
</dbReference>
<dbReference type="Proteomes" id="UP000743370">
    <property type="component" value="Unassembled WGS sequence"/>
</dbReference>
<evidence type="ECO:0000256" key="1">
    <source>
        <dbReference type="ARBA" id="ARBA00004123"/>
    </source>
</evidence>
<dbReference type="GO" id="GO:0005634">
    <property type="term" value="C:nucleus"/>
    <property type="evidence" value="ECO:0007669"/>
    <property type="project" value="UniProtKB-SubCell"/>
</dbReference>
<feature type="coiled-coil region" evidence="5">
    <location>
        <begin position="353"/>
        <end position="380"/>
    </location>
</feature>
<dbReference type="PANTHER" id="PTHR46665">
    <property type="entry name" value="TRANSCRIPTION FACTOR BHLH041-RELATED-RELATED"/>
    <property type="match status" value="1"/>
</dbReference>
<dbReference type="EMBL" id="JABFOF010000001">
    <property type="protein sequence ID" value="KAG2407512.1"/>
    <property type="molecule type" value="Genomic_DNA"/>
</dbReference>